<dbReference type="AlphaFoldDB" id="A0AAV6IIM4"/>
<dbReference type="PANTHER" id="PTHR47389">
    <property type="entry name" value="OS09G0436400 PROTEIN"/>
    <property type="match status" value="1"/>
</dbReference>
<comment type="caution">
    <text evidence="1">The sequence shown here is derived from an EMBL/GenBank/DDBJ whole genome shotgun (WGS) entry which is preliminary data.</text>
</comment>
<evidence type="ECO:0000313" key="1">
    <source>
        <dbReference type="EMBL" id="KAG5526530.1"/>
    </source>
</evidence>
<name>A0AAV6IIM4_9ERIC</name>
<dbReference type="PANTHER" id="PTHR47389:SF4">
    <property type="entry name" value="OS09G0436400 PROTEIN"/>
    <property type="match status" value="1"/>
</dbReference>
<reference evidence="1" key="1">
    <citation type="submission" date="2020-08" db="EMBL/GenBank/DDBJ databases">
        <title>Plant Genome Project.</title>
        <authorList>
            <person name="Zhang R.-G."/>
        </authorList>
    </citation>
    <scope>NUCLEOTIDE SEQUENCE</scope>
    <source>
        <strain evidence="1">WSP0</strain>
        <tissue evidence="1">Leaf</tissue>
    </source>
</reference>
<dbReference type="InterPro" id="IPR009003">
    <property type="entry name" value="Peptidase_S1_PA"/>
</dbReference>
<gene>
    <name evidence="1" type="ORF">RHGRI_032716</name>
</gene>
<organism evidence="1 2">
    <name type="scientific">Rhododendron griersonianum</name>
    <dbReference type="NCBI Taxonomy" id="479676"/>
    <lineage>
        <taxon>Eukaryota</taxon>
        <taxon>Viridiplantae</taxon>
        <taxon>Streptophyta</taxon>
        <taxon>Embryophyta</taxon>
        <taxon>Tracheophyta</taxon>
        <taxon>Spermatophyta</taxon>
        <taxon>Magnoliopsida</taxon>
        <taxon>eudicotyledons</taxon>
        <taxon>Gunneridae</taxon>
        <taxon>Pentapetalae</taxon>
        <taxon>asterids</taxon>
        <taxon>Ericales</taxon>
        <taxon>Ericaceae</taxon>
        <taxon>Ericoideae</taxon>
        <taxon>Rhodoreae</taxon>
        <taxon>Rhododendron</taxon>
    </lineage>
</organism>
<proteinExistence type="predicted"/>
<dbReference type="EMBL" id="JACTNZ010000011">
    <property type="protein sequence ID" value="KAG5526530.1"/>
    <property type="molecule type" value="Genomic_DNA"/>
</dbReference>
<dbReference type="Proteomes" id="UP000823749">
    <property type="component" value="Chromosome 11"/>
</dbReference>
<sequence length="442" mass="48050">MWSTDLLNVVSRLFVFKTHGLHSNSFQSSVTVLPLNGLGSSNGVGTVNNSGIWTSLHKPPLQLPWMPRTQNRHYRRHQCGGDARDFVLRPGTSPRKGGIYDMFLKPGTPAIIDDLVLRAGTPTTIDDLVLRAGTPMIINDLVLRAGTPTSKGGDAHDLFLRPEYSQRDVFGNDAHPSIKFFMGDETVRMWTCMAATYINGSLVRLAFHQDGNILTVLAGTIISSDGIIATSSSCLRFLKGEELKKVRVDVTNLDTEKIYKGVLLDADFCSNIAFVKITSHVDLASAVFGNLDHLLPCSSVVAASCTTKLGSLDLFRMMDHAKLADGLPNSKAEPNFVVGLFSRIAYEEENNEPHKARTSGQIIKAAARNSLDTAVGGCLVDPRQGVVGIIHRANPDNGQIEATPIDLVVKYLEHSEKAGYHTRFVSHQSAYALPVSINVSGT</sequence>
<evidence type="ECO:0000313" key="2">
    <source>
        <dbReference type="Proteomes" id="UP000823749"/>
    </source>
</evidence>
<dbReference type="SUPFAM" id="SSF50494">
    <property type="entry name" value="Trypsin-like serine proteases"/>
    <property type="match status" value="1"/>
</dbReference>
<dbReference type="Gene3D" id="2.40.10.120">
    <property type="match status" value="1"/>
</dbReference>
<protein>
    <submittedName>
        <fullName evidence="1">Uncharacterized protein</fullName>
    </submittedName>
</protein>
<accession>A0AAV6IIM4</accession>
<keyword evidence="2" id="KW-1185">Reference proteome</keyword>